<protein>
    <recommendedName>
        <fullName evidence="4">Cysteine-rich transmembrane CYSTM domain-containing protein</fullName>
    </recommendedName>
</protein>
<evidence type="ECO:0000313" key="3">
    <source>
        <dbReference type="Proteomes" id="UP001151518"/>
    </source>
</evidence>
<dbReference type="Proteomes" id="UP001151518">
    <property type="component" value="Unassembled WGS sequence"/>
</dbReference>
<feature type="region of interest" description="Disordered" evidence="1">
    <location>
        <begin position="129"/>
        <end position="148"/>
    </location>
</feature>
<feature type="compositionally biased region" description="Polar residues" evidence="1">
    <location>
        <begin position="1"/>
        <end position="10"/>
    </location>
</feature>
<gene>
    <name evidence="2" type="ORF">GGI25_000627</name>
</gene>
<dbReference type="EMBL" id="JANBTW010000004">
    <property type="protein sequence ID" value="KAJ2680653.1"/>
    <property type="molecule type" value="Genomic_DNA"/>
</dbReference>
<organism evidence="2 3">
    <name type="scientific">Coemansia spiralis</name>
    <dbReference type="NCBI Taxonomy" id="417178"/>
    <lineage>
        <taxon>Eukaryota</taxon>
        <taxon>Fungi</taxon>
        <taxon>Fungi incertae sedis</taxon>
        <taxon>Zoopagomycota</taxon>
        <taxon>Kickxellomycotina</taxon>
        <taxon>Kickxellomycetes</taxon>
        <taxon>Kickxellales</taxon>
        <taxon>Kickxellaceae</taxon>
        <taxon>Coemansia</taxon>
    </lineage>
</organism>
<dbReference type="AlphaFoldDB" id="A0A9W8GCD2"/>
<reference evidence="2" key="1">
    <citation type="submission" date="2022-07" db="EMBL/GenBank/DDBJ databases">
        <title>Phylogenomic reconstructions and comparative analyses of Kickxellomycotina fungi.</title>
        <authorList>
            <person name="Reynolds N.K."/>
            <person name="Stajich J.E."/>
            <person name="Barry K."/>
            <person name="Grigoriev I.V."/>
            <person name="Crous P."/>
            <person name="Smith M.E."/>
        </authorList>
    </citation>
    <scope>NUCLEOTIDE SEQUENCE</scope>
    <source>
        <strain evidence="2">NRRL 3115</strain>
    </source>
</reference>
<accession>A0A9W8GCD2</accession>
<evidence type="ECO:0008006" key="4">
    <source>
        <dbReference type="Google" id="ProtNLM"/>
    </source>
</evidence>
<feature type="region of interest" description="Disordered" evidence="1">
    <location>
        <begin position="1"/>
        <end position="67"/>
    </location>
</feature>
<name>A0A9W8GCD2_9FUNG</name>
<feature type="compositionally biased region" description="Polar residues" evidence="1">
    <location>
        <begin position="24"/>
        <end position="36"/>
    </location>
</feature>
<proteinExistence type="predicted"/>
<evidence type="ECO:0000313" key="2">
    <source>
        <dbReference type="EMBL" id="KAJ2680653.1"/>
    </source>
</evidence>
<comment type="caution">
    <text evidence="2">The sequence shown here is derived from an EMBL/GenBank/DDBJ whole genome shotgun (WGS) entry which is preliminary data.</text>
</comment>
<evidence type="ECO:0000256" key="1">
    <source>
        <dbReference type="SAM" id="MobiDB-lite"/>
    </source>
</evidence>
<sequence length="205" mass="21486">MISATQQLPQSGYAAPPAMPEMTYSKTPPVEQQQYQKPLRVRGGAKMADSQRQGPAGATTTTGADATTAAGGATTEEAMGGTAADAAICSWACALDAAVPISYAADPDHSLLAWFYITMGYQGYYQQGNQQGYNPGPPPPPNYQYQGGPYNQYNNQGQYYGPPQQQPQYVYPQGQKQGGGAAGVGAGLCCGLLTCCALEELCCLC</sequence>
<feature type="compositionally biased region" description="Low complexity" evidence="1">
    <location>
        <begin position="56"/>
        <end position="67"/>
    </location>
</feature>